<feature type="region of interest" description="Disordered" evidence="1">
    <location>
        <begin position="1"/>
        <end position="89"/>
    </location>
</feature>
<evidence type="ECO:0000313" key="2">
    <source>
        <dbReference type="EMBL" id="CAA9403978.1"/>
    </source>
</evidence>
<reference evidence="2" key="1">
    <citation type="submission" date="2020-02" db="EMBL/GenBank/DDBJ databases">
        <authorList>
            <person name="Meier V. D."/>
        </authorList>
    </citation>
    <scope>NUCLEOTIDE SEQUENCE</scope>
    <source>
        <strain evidence="2">AVDCRST_MAG32</strain>
    </source>
</reference>
<protein>
    <submittedName>
        <fullName evidence="2">Uncharacterized protein</fullName>
    </submittedName>
</protein>
<accession>A0A6J4P485</accession>
<dbReference type="EMBL" id="CADCUM010000124">
    <property type="protein sequence ID" value="CAA9403978.1"/>
    <property type="molecule type" value="Genomic_DNA"/>
</dbReference>
<feature type="compositionally biased region" description="Low complexity" evidence="1">
    <location>
        <begin position="33"/>
        <end position="48"/>
    </location>
</feature>
<feature type="non-terminal residue" evidence="2">
    <location>
        <position position="89"/>
    </location>
</feature>
<evidence type="ECO:0000256" key="1">
    <source>
        <dbReference type="SAM" id="MobiDB-lite"/>
    </source>
</evidence>
<name>A0A6J4P485_9ACTN</name>
<feature type="non-terminal residue" evidence="2">
    <location>
        <position position="1"/>
    </location>
</feature>
<sequence length="89" mass="9723">WSSRPTQSETRERGSRTSPRRRSTRPRRPIPTTPRSTWRRSSGWSCPAGGCGRRARRTSASSARRSARGTPSGSVSTTGRRGRAAAPEA</sequence>
<feature type="compositionally biased region" description="Basic residues" evidence="1">
    <location>
        <begin position="18"/>
        <end position="28"/>
    </location>
</feature>
<dbReference type="AlphaFoldDB" id="A0A6J4P485"/>
<proteinExistence type="predicted"/>
<feature type="compositionally biased region" description="Low complexity" evidence="1">
    <location>
        <begin position="58"/>
        <end position="74"/>
    </location>
</feature>
<gene>
    <name evidence="2" type="ORF">AVDCRST_MAG32-3143</name>
</gene>
<organism evidence="2">
    <name type="scientific">uncultured Nocardioides sp</name>
    <dbReference type="NCBI Taxonomy" id="198441"/>
    <lineage>
        <taxon>Bacteria</taxon>
        <taxon>Bacillati</taxon>
        <taxon>Actinomycetota</taxon>
        <taxon>Actinomycetes</taxon>
        <taxon>Propionibacteriales</taxon>
        <taxon>Nocardioidaceae</taxon>
        <taxon>Nocardioides</taxon>
        <taxon>environmental samples</taxon>
    </lineage>
</organism>